<evidence type="ECO:0000313" key="1">
    <source>
        <dbReference type="EMBL" id="MFC2251418.1"/>
    </source>
</evidence>
<comment type="caution">
    <text evidence="1">The sequence shown here is derived from an EMBL/GenBank/DDBJ whole genome shotgun (WGS) entry which is preliminary data.</text>
</comment>
<evidence type="ECO:0008006" key="3">
    <source>
        <dbReference type="Google" id="ProtNLM"/>
    </source>
</evidence>
<name>A0ABV6ZGU7_9HYPH</name>
<accession>A0ABV6ZGU7</accession>
<organism evidence="1 2">
    <name type="scientific">Labrys neptuniae</name>
    <dbReference type="NCBI Taxonomy" id="376174"/>
    <lineage>
        <taxon>Bacteria</taxon>
        <taxon>Pseudomonadati</taxon>
        <taxon>Pseudomonadota</taxon>
        <taxon>Alphaproteobacteria</taxon>
        <taxon>Hyphomicrobiales</taxon>
        <taxon>Xanthobacteraceae</taxon>
        <taxon>Labrys</taxon>
    </lineage>
</organism>
<evidence type="ECO:0000313" key="2">
    <source>
        <dbReference type="Proteomes" id="UP001595190"/>
    </source>
</evidence>
<dbReference type="RefSeq" id="WP_394311894.1">
    <property type="nucleotide sequence ID" value="NZ_JBHGPK010000006.1"/>
</dbReference>
<dbReference type="EMBL" id="JBHGPK010000006">
    <property type="protein sequence ID" value="MFC2251418.1"/>
    <property type="molecule type" value="Genomic_DNA"/>
</dbReference>
<dbReference type="Proteomes" id="UP001595190">
    <property type="component" value="Unassembled WGS sequence"/>
</dbReference>
<gene>
    <name evidence="1" type="ORF">ACETRX_17435</name>
</gene>
<sequence length="93" mass="10455">MIADDRPGNRGCLITDKVFAVTASVARQCRSNNCRIDDLGFASPRSHRRCDKHAINKRNFDASHTREFGSRVSRRIQDLWTSSPGELPVTPTI</sequence>
<proteinExistence type="predicted"/>
<reference evidence="1 2" key="1">
    <citation type="submission" date="2024-09" db="EMBL/GenBank/DDBJ databases">
        <title>Description of Labrys sedimenti sp. nov., isolated from a diclofenac-degrading enrichment culture, and genome-based reclassification of Labrys portucalensis as a later heterotypic synonym of Labrys neptuniae.</title>
        <authorList>
            <person name="Tancsics A."/>
            <person name="Csepanyi A."/>
        </authorList>
    </citation>
    <scope>NUCLEOTIDE SEQUENCE [LARGE SCALE GENOMIC DNA]</scope>
    <source>
        <strain evidence="1 2">LMG 23412</strain>
    </source>
</reference>
<protein>
    <recommendedName>
        <fullName evidence="3">Transposase</fullName>
    </recommendedName>
</protein>